<dbReference type="CDD" id="cd08996">
    <property type="entry name" value="GH32_FFase"/>
    <property type="match status" value="1"/>
</dbReference>
<feature type="domain" description="Glycosyl hydrolase family 32 N-terminal" evidence="5">
    <location>
        <begin position="22"/>
        <end position="319"/>
    </location>
</feature>
<comment type="similarity">
    <text evidence="1">Belongs to the glycosyl hydrolase 32 family.</text>
</comment>
<evidence type="ECO:0000256" key="1">
    <source>
        <dbReference type="ARBA" id="ARBA00009902"/>
    </source>
</evidence>
<sequence length="451" mass="52343">MKLIEQANQTLQVKNPFRYKYHLAPNSGWSNDPNGLVFFKGYYHVFMQNDPFSTYAKHIFWAHFISRDLIKWQQVDFALAPDQPYDADGCFSGSALVVENKLVLAYAGHKKKKSTYQETICLAESVDGINFKKFAGNPLILRNPNVNTKRFRDPKILEMDGLYFILVGGESKDGRGQLLFYSSDNLYKDWHYFLKMINQSADFGNMIECPDYFSCGVEKIIIGSPKGINTSEKKGFDSLYYMGDANRNNLPFGKKIDNGWDFYAPQTMYDPLKNRRILIGWLGLPIEQEKERKYGYPNIGALTIPREIKIKDDYILAKPIVEYKKLRKKKIEIVKLSQYSSTSEFFFEKLPNVFSLKLFTSKAKYIVKYQNKILTVTINDKLRKHVEKIEDIHEVINIDLYIDNGLTELFVNNGKFTFTNKCEFSTDTIKVNFISSDKMVGFNYELESIFE</sequence>
<reference evidence="6 7" key="1">
    <citation type="journal article" date="2023" name="Microbiol. Spectr.">
        <title>Symbiosis of Carpenter Bees with Uncharacterized Lactic Acid Bacteria Showing NAD Auxotrophy.</title>
        <authorList>
            <person name="Kawasaki S."/>
            <person name="Ozawa K."/>
            <person name="Mori T."/>
            <person name="Yamamoto A."/>
            <person name="Ito M."/>
            <person name="Ohkuma M."/>
            <person name="Sakamoto M."/>
            <person name="Matsutani M."/>
        </authorList>
    </citation>
    <scope>NUCLEOTIDE SEQUENCE [LARGE SCALE GENOMIC DNA]</scope>
    <source>
        <strain evidence="6 7">Kim32-2</strain>
    </source>
</reference>
<evidence type="ECO:0000256" key="2">
    <source>
        <dbReference type="ARBA" id="ARBA00012758"/>
    </source>
</evidence>
<dbReference type="InterPro" id="IPR023296">
    <property type="entry name" value="Glyco_hydro_beta-prop_sf"/>
</dbReference>
<keyword evidence="4" id="KW-0326">Glycosidase</keyword>
<keyword evidence="7" id="KW-1185">Reference proteome</keyword>
<dbReference type="InterPro" id="IPR001362">
    <property type="entry name" value="Glyco_hydro_32"/>
</dbReference>
<evidence type="ECO:0000313" key="6">
    <source>
        <dbReference type="EMBL" id="BDR60966.1"/>
    </source>
</evidence>
<dbReference type="PANTHER" id="PTHR43101">
    <property type="entry name" value="BETA-FRUCTOSIDASE"/>
    <property type="match status" value="1"/>
</dbReference>
<dbReference type="RefSeq" id="WP_317637203.1">
    <property type="nucleotide sequence ID" value="NZ_AP026803.1"/>
</dbReference>
<dbReference type="Pfam" id="PF00251">
    <property type="entry name" value="Glyco_hydro_32N"/>
    <property type="match status" value="1"/>
</dbReference>
<protein>
    <recommendedName>
        <fullName evidence="2">beta-fructofuranosidase</fullName>
        <ecNumber evidence="2">3.2.1.26</ecNumber>
    </recommendedName>
</protein>
<name>A0ABN6SNU3_9LACO</name>
<dbReference type="SUPFAM" id="SSF75005">
    <property type="entry name" value="Arabinanase/levansucrase/invertase"/>
    <property type="match status" value="1"/>
</dbReference>
<dbReference type="EC" id="3.2.1.26" evidence="2"/>
<dbReference type="InterPro" id="IPR051214">
    <property type="entry name" value="GH32_Enzymes"/>
</dbReference>
<dbReference type="PANTHER" id="PTHR43101:SF1">
    <property type="entry name" value="BETA-FRUCTOSIDASE"/>
    <property type="match status" value="1"/>
</dbReference>
<keyword evidence="3 6" id="KW-0378">Hydrolase</keyword>
<dbReference type="InterPro" id="IPR013148">
    <property type="entry name" value="Glyco_hydro_32_N"/>
</dbReference>
<dbReference type="EMBL" id="AP026803">
    <property type="protein sequence ID" value="BDR60966.1"/>
    <property type="molecule type" value="Genomic_DNA"/>
</dbReference>
<dbReference type="Gene3D" id="2.115.10.20">
    <property type="entry name" value="Glycosyl hydrolase domain, family 43"/>
    <property type="match status" value="1"/>
</dbReference>
<evidence type="ECO:0000313" key="7">
    <source>
        <dbReference type="Proteomes" id="UP001321741"/>
    </source>
</evidence>
<dbReference type="GO" id="GO:0016787">
    <property type="term" value="F:hydrolase activity"/>
    <property type="evidence" value="ECO:0007669"/>
    <property type="project" value="UniProtKB-KW"/>
</dbReference>
<dbReference type="SUPFAM" id="SSF49899">
    <property type="entry name" value="Concanavalin A-like lectins/glucanases"/>
    <property type="match status" value="1"/>
</dbReference>
<evidence type="ECO:0000256" key="4">
    <source>
        <dbReference type="ARBA" id="ARBA00023295"/>
    </source>
</evidence>
<proteinExistence type="inferred from homology"/>
<dbReference type="InterPro" id="IPR013320">
    <property type="entry name" value="ConA-like_dom_sf"/>
</dbReference>
<evidence type="ECO:0000259" key="5">
    <source>
        <dbReference type="Pfam" id="PF00251"/>
    </source>
</evidence>
<dbReference type="SMART" id="SM00640">
    <property type="entry name" value="Glyco_32"/>
    <property type="match status" value="1"/>
</dbReference>
<dbReference type="Proteomes" id="UP001321741">
    <property type="component" value="Chromosome"/>
</dbReference>
<accession>A0ABN6SNU3</accession>
<organism evidence="6 7">
    <name type="scientific">Lactobacillus xylocopicola</name>
    <dbReference type="NCBI Taxonomy" id="2976676"/>
    <lineage>
        <taxon>Bacteria</taxon>
        <taxon>Bacillati</taxon>
        <taxon>Bacillota</taxon>
        <taxon>Bacilli</taxon>
        <taxon>Lactobacillales</taxon>
        <taxon>Lactobacillaceae</taxon>
        <taxon>Lactobacillus</taxon>
    </lineage>
</organism>
<evidence type="ECO:0000256" key="3">
    <source>
        <dbReference type="ARBA" id="ARBA00022801"/>
    </source>
</evidence>
<gene>
    <name evidence="6" type="ORF">KIM322_12270</name>
</gene>